<reference evidence="1 2" key="1">
    <citation type="submission" date="2023-07" db="EMBL/GenBank/DDBJ databases">
        <authorList>
            <person name="Kim M.K."/>
        </authorList>
    </citation>
    <scope>NUCLEOTIDE SEQUENCE [LARGE SCALE GENOMIC DNA]</scope>
    <source>
        <strain evidence="1 2">KR1UV-12</strain>
    </source>
</reference>
<evidence type="ECO:0000313" key="2">
    <source>
        <dbReference type="Proteomes" id="UP001230685"/>
    </source>
</evidence>
<organism evidence="1 2">
    <name type="scientific">Sphingomonas aurea</name>
    <dbReference type="NCBI Taxonomy" id="3063994"/>
    <lineage>
        <taxon>Bacteria</taxon>
        <taxon>Pseudomonadati</taxon>
        <taxon>Pseudomonadota</taxon>
        <taxon>Alphaproteobacteria</taxon>
        <taxon>Sphingomonadales</taxon>
        <taxon>Sphingomonadaceae</taxon>
        <taxon>Sphingomonas</taxon>
    </lineage>
</organism>
<name>A0ABT9ELS2_9SPHN</name>
<proteinExistence type="predicted"/>
<sequence>MGISIKHDEIERLIRELASRRGTSLTDAIGAAVRNELAREGLTVTEETWIERVRRIQERVRSYEIDPRTDDEIIGYDEHGLPR</sequence>
<protein>
    <submittedName>
        <fullName evidence="1">Type II toxin-antitoxin system VapB family antitoxin</fullName>
    </submittedName>
</protein>
<dbReference type="RefSeq" id="WP_305173627.1">
    <property type="nucleotide sequence ID" value="NZ_JAUUDS010000006.1"/>
</dbReference>
<dbReference type="EMBL" id="JAUUDS010000006">
    <property type="protein sequence ID" value="MDP1027918.1"/>
    <property type="molecule type" value="Genomic_DNA"/>
</dbReference>
<evidence type="ECO:0000313" key="1">
    <source>
        <dbReference type="EMBL" id="MDP1027918.1"/>
    </source>
</evidence>
<accession>A0ABT9ELS2</accession>
<keyword evidence="2" id="KW-1185">Reference proteome</keyword>
<dbReference type="InterPro" id="IPR011660">
    <property type="entry name" value="VapB-like"/>
</dbReference>
<comment type="caution">
    <text evidence="1">The sequence shown here is derived from an EMBL/GenBank/DDBJ whole genome shotgun (WGS) entry which is preliminary data.</text>
</comment>
<dbReference type="Pfam" id="PF07704">
    <property type="entry name" value="PSK_trans_fac"/>
    <property type="match status" value="1"/>
</dbReference>
<dbReference type="Proteomes" id="UP001230685">
    <property type="component" value="Unassembled WGS sequence"/>
</dbReference>
<gene>
    <name evidence="1" type="ORF">Q5H91_11890</name>
</gene>